<keyword evidence="14 15" id="KW-0539">Nucleus</keyword>
<dbReference type="Proteomes" id="UP001516464">
    <property type="component" value="Unassembled WGS sequence"/>
</dbReference>
<evidence type="ECO:0000256" key="8">
    <source>
        <dbReference type="ARBA" id="ARBA00022771"/>
    </source>
</evidence>
<evidence type="ECO:0000259" key="17">
    <source>
        <dbReference type="SMART" id="SM01159"/>
    </source>
</evidence>
<proteinExistence type="inferred from homology"/>
<evidence type="ECO:0000256" key="4">
    <source>
        <dbReference type="ARBA" id="ARBA00022679"/>
    </source>
</evidence>
<keyword evidence="9 15" id="KW-0862">Zinc</keyword>
<evidence type="ECO:0000256" key="3">
    <source>
        <dbReference type="ARBA" id="ARBA00022485"/>
    </source>
</evidence>
<dbReference type="InterPro" id="IPR006172">
    <property type="entry name" value="DNA-dir_DNA_pol_B"/>
</dbReference>
<dbReference type="InterPro" id="IPR023211">
    <property type="entry name" value="DNA_pol_palm_dom_sf"/>
</dbReference>
<comment type="cofactor">
    <cofactor evidence="15">
        <name>[4Fe-4S] cluster</name>
        <dbReference type="ChEBI" id="CHEBI:49883"/>
    </cofactor>
</comment>
<keyword evidence="16" id="KW-0175">Coiled coil</keyword>
<gene>
    <name evidence="18" type="primary">POL2</name>
    <name evidence="18" type="ORF">TCON_0801</name>
</gene>
<dbReference type="Pfam" id="PF03104">
    <property type="entry name" value="DNA_pol_B_exo1"/>
    <property type="match status" value="1"/>
</dbReference>
<dbReference type="Pfam" id="PF22634">
    <property type="entry name" value="POL2_thumb"/>
    <property type="match status" value="1"/>
</dbReference>
<dbReference type="InterPro" id="IPR036397">
    <property type="entry name" value="RNaseH_sf"/>
</dbReference>
<keyword evidence="4 15" id="KW-0808">Transferase</keyword>
<keyword evidence="11 15" id="KW-0408">Iron</keyword>
<evidence type="ECO:0000313" key="18">
    <source>
        <dbReference type="EMBL" id="KAF7684002.1"/>
    </source>
</evidence>
<evidence type="ECO:0000256" key="10">
    <source>
        <dbReference type="ARBA" id="ARBA00022932"/>
    </source>
</evidence>
<dbReference type="InterPro" id="IPR029703">
    <property type="entry name" value="POL2"/>
</dbReference>
<keyword evidence="3 15" id="KW-0004">4Fe-4S</keyword>
<evidence type="ECO:0000256" key="12">
    <source>
        <dbReference type="ARBA" id="ARBA00023014"/>
    </source>
</evidence>
<dbReference type="InterPro" id="IPR013697">
    <property type="entry name" value="DNA_pol_e_suA_C"/>
</dbReference>
<comment type="caution">
    <text evidence="18">The sequence shown here is derived from an EMBL/GenBank/DDBJ whole genome shotgun (WGS) entry which is preliminary data.</text>
</comment>
<keyword evidence="10 15" id="KW-0239">DNA-directed DNA polymerase</keyword>
<reference evidence="18 19" key="1">
    <citation type="submission" date="2019-01" db="EMBL/GenBank/DDBJ databases">
        <title>Genomes sequencing and comparative genomics of infectious freshwater microsporidia, Cucumispora dikerogammari and Thelohania contejeani.</title>
        <authorList>
            <person name="Cormier A."/>
            <person name="Giraud I."/>
            <person name="Wattier R."/>
            <person name="Teixeira M."/>
            <person name="Grandjean F."/>
            <person name="Rigaud T."/>
            <person name="Cordaux R."/>
        </authorList>
    </citation>
    <scope>NUCLEOTIDE SEQUENCE [LARGE SCALE GENOMIC DNA]</scope>
    <source>
        <strain evidence="18">T1</strain>
        <tissue evidence="18">Spores</tissue>
    </source>
</reference>
<dbReference type="InterPro" id="IPR054475">
    <property type="entry name" value="Znf-DPOE"/>
</dbReference>
<evidence type="ECO:0000256" key="2">
    <source>
        <dbReference type="ARBA" id="ARBA00005755"/>
    </source>
</evidence>
<dbReference type="Gene3D" id="3.30.342.10">
    <property type="entry name" value="DNA Polymerase, chain B, domain 1"/>
    <property type="match status" value="1"/>
</dbReference>
<dbReference type="SUPFAM" id="SSF53098">
    <property type="entry name" value="Ribonuclease H-like"/>
    <property type="match status" value="1"/>
</dbReference>
<evidence type="ECO:0000256" key="6">
    <source>
        <dbReference type="ARBA" id="ARBA00022705"/>
    </source>
</evidence>
<evidence type="ECO:0000256" key="14">
    <source>
        <dbReference type="ARBA" id="ARBA00023242"/>
    </source>
</evidence>
<evidence type="ECO:0000256" key="15">
    <source>
        <dbReference type="RuleBase" id="RU365029"/>
    </source>
</evidence>
<dbReference type="EMBL" id="SBIQ01000035">
    <property type="protein sequence ID" value="KAF7684002.1"/>
    <property type="molecule type" value="Genomic_DNA"/>
</dbReference>
<dbReference type="InterPro" id="IPR055191">
    <property type="entry name" value="POL2_thumb"/>
</dbReference>
<comment type="catalytic activity">
    <reaction evidence="15">
        <text>DNA(n) + a 2'-deoxyribonucleoside 5'-triphosphate = DNA(n+1) + diphosphate</text>
        <dbReference type="Rhea" id="RHEA:22508"/>
        <dbReference type="Rhea" id="RHEA-COMP:17339"/>
        <dbReference type="Rhea" id="RHEA-COMP:17340"/>
        <dbReference type="ChEBI" id="CHEBI:33019"/>
        <dbReference type="ChEBI" id="CHEBI:61560"/>
        <dbReference type="ChEBI" id="CHEBI:173112"/>
        <dbReference type="EC" id="2.7.7.7"/>
    </reaction>
</comment>
<comment type="subcellular location">
    <subcellularLocation>
        <location evidence="1 15">Nucleus</location>
    </subcellularLocation>
</comment>
<dbReference type="InterPro" id="IPR042087">
    <property type="entry name" value="DNA_pol_B_thumb"/>
</dbReference>
<dbReference type="InterPro" id="IPR012337">
    <property type="entry name" value="RNaseH-like_sf"/>
</dbReference>
<feature type="coiled-coil region" evidence="16">
    <location>
        <begin position="702"/>
        <end position="729"/>
    </location>
</feature>
<evidence type="ECO:0000313" key="19">
    <source>
        <dbReference type="Proteomes" id="UP001516464"/>
    </source>
</evidence>
<dbReference type="EC" id="2.7.7.7" evidence="15"/>
<keyword evidence="6 15" id="KW-0235">DNA replication</keyword>
<protein>
    <recommendedName>
        <fullName evidence="15">DNA polymerase epsilon catalytic subunit</fullName>
        <ecNumber evidence="15">2.7.7.7</ecNumber>
    </recommendedName>
</protein>
<keyword evidence="13 15" id="KW-0238">DNA-binding</keyword>
<dbReference type="Pfam" id="PF22912">
    <property type="entry name" value="zf-DPOE"/>
    <property type="match status" value="1"/>
</dbReference>
<keyword evidence="5 15" id="KW-0548">Nucleotidyltransferase</keyword>
<dbReference type="PANTHER" id="PTHR10670">
    <property type="entry name" value="DNA POLYMERASE EPSILON CATALYTIC SUBUNIT A"/>
    <property type="match status" value="1"/>
</dbReference>
<evidence type="ECO:0000256" key="5">
    <source>
        <dbReference type="ARBA" id="ARBA00022695"/>
    </source>
</evidence>
<dbReference type="SMART" id="SM01159">
    <property type="entry name" value="DUF1744"/>
    <property type="match status" value="1"/>
</dbReference>
<dbReference type="SMART" id="SM00486">
    <property type="entry name" value="POLBc"/>
    <property type="match status" value="1"/>
</dbReference>
<evidence type="ECO:0000256" key="7">
    <source>
        <dbReference type="ARBA" id="ARBA00022723"/>
    </source>
</evidence>
<sequence>MHKEEKISLREQFGFVDYWDTTERHGWLINFEIESDINTALEATLYFVENESANFVVRLPFYPSLLVEATENNSVEEYLKRKYASDILKTEMVDRTDVSQYNHLSLKPTTFIKIYFSTENGFYRTLKELKEIVRTNKIKRQKESIYADFLKYKRCDESETEIVKNIQNSIIKIHEYDIPHEIKIAVDWGIRCGSWYTVTYEGEKYNISACNNLVPPLLRIFSFDIETTKQPLKFPNAENDQIMMISIMSDQDGYLIINREIVSEDIEEFEYTPKQDIGGKFKIYNELNEEGLIIRFIELIQMYQPHIITTYNGSSFDFPFLEKRAKKFNLLLQNITGFNKMGDYYTSPFIVHLDCYKWVKRDSYLPMGSQGLKAVTKVKLGYFPDEINPELMVEYARTNPDKLASYSVSDAVATYSLYIKYVHPFIYSLCTLIPLPPHSVLEKGSGTLCESLLIAEADHIKLLIPPRKAEDQQVYYKGHLAENINYVGGHVECLKSGIYRSDFPYNFKINRKSINFLIENLELITKQFKNEENWNIINEKIKKELTEMLVDDIMDTPYIYHLDVAAMYPNIIITNRLQPISIIKGDECVRCDYNPSTSNCQREMTWKLRAEYYPPSYEENEMIKNQLEKETFNGIIYSNLSMQEQNRIFKERLCSYSKQIYHKLYEKEIVEMKNIVCQREIPFYVDAIRRFRDKRYYYKEIYKKLKTEYLNAKSNKKELERKLVIYESLQVAHKCILNSFYGYVMRKGSRWHSTEMAAIVCNTGGEIIRMAKDFIEDVGTVLELDTDGVWCLLPHCFPTDFVYKSGKKISFICMILNYLIEEKFTNLQNQELKDGEYITSPSNSIQFEIDGPYKAMILPSSTEEAKSIKKRYLVIDYNGNIAELKGFEFKRRGELNIIKKLQEELFSVFTHGNTIEECYSAVGKVCEYWLNLIDQQGECLSDEELFELFAESKNMSKSLKEYGGRRTTSTCTAERLVEFLGPAMAEDPGLRCEYIISAFPEGVPITNRAIPVDIFLTDQNIRDNFLRRWIGQSPPTNIRKMFDWEYYRGRVNTIIQKMVVIPAITQGLPNPVKGVTAPEWTKKNNYSNNLQNFNFFVKKKIQEDEKNNIECNNISAENKHPNTFSFFIKNKKDKWINKLKDRRNEIIKLEFMNNGKVKRYFYRNNKILFKEIKEDRIIHVISNGLYSNEHFKVEECEVLIDGQRIYKLIIPEDEFIKKKKLFYDFFNRFGIKKVYDSLFELDLYNKYRGSYTPRICTIISFSHQKKIYYVVGIENTYTLITETDFNINNLIIYKNGINQFLKEVKHRIIYVATGDINKGKIKESINQDCILIELTFKRTIFLSDVKTLIINSLGEVKEMEEIIKNKIDLSLKTRIPICNIHEMSNYDILDILFYREMRDNNFLVNNEKYEEFEMFKEETYLQGYYEGISVEVECVGTLLISIMEDTREDISEEYILLRLFIKKILNQNLPLIHYLERWIKIESKIISTKLKIELKLLQKKFLMTLINKIRSIGCTIISVNKQILLLFIGNKQKFTFEYIQCIINKEFQFLKLREIRKYKKLIYVNPMNYFFMREDEQILSFSSFSIPLDYLEKYFEGKVENNYFYSMVDCVDNMTMLYMLKMEELRREGKDITSLRSNCCKLMGVNEFSDKADVDKLRWDSIEIICEKCESENILRISMGEVFNACIKCYAPYSIESMEYVCMTYVNKLTKLELICEGYCEKCGTIKERRLADYCGCGGRYKPIYYRDKVLAVLNVVNTEVMKEYVDMMLLYYH</sequence>
<evidence type="ECO:0000256" key="1">
    <source>
        <dbReference type="ARBA" id="ARBA00004123"/>
    </source>
</evidence>
<keyword evidence="7 15" id="KW-0479">Metal-binding</keyword>
<dbReference type="Gene3D" id="1.10.132.60">
    <property type="entry name" value="DNA polymerase family B, C-terminal domain"/>
    <property type="match status" value="1"/>
</dbReference>
<dbReference type="Gene3D" id="1.10.287.690">
    <property type="entry name" value="Helix hairpin bin"/>
    <property type="match status" value="1"/>
</dbReference>
<dbReference type="Gene3D" id="3.30.420.10">
    <property type="entry name" value="Ribonuclease H-like superfamily/Ribonuclease H"/>
    <property type="match status" value="1"/>
</dbReference>
<evidence type="ECO:0000256" key="13">
    <source>
        <dbReference type="ARBA" id="ARBA00023125"/>
    </source>
</evidence>
<evidence type="ECO:0000256" key="11">
    <source>
        <dbReference type="ARBA" id="ARBA00023004"/>
    </source>
</evidence>
<dbReference type="InterPro" id="IPR043502">
    <property type="entry name" value="DNA/RNA_pol_sf"/>
</dbReference>
<dbReference type="PANTHER" id="PTHR10670:SF0">
    <property type="entry name" value="DNA POLYMERASE EPSILON CATALYTIC SUBUNIT A"/>
    <property type="match status" value="1"/>
</dbReference>
<evidence type="ECO:0000256" key="16">
    <source>
        <dbReference type="SAM" id="Coils"/>
    </source>
</evidence>
<comment type="function">
    <text evidence="15">DNA polymerase II participates in chromosomal DNA replication.</text>
</comment>
<comment type="similarity">
    <text evidence="2 15">Belongs to the DNA polymerase type-B family.</text>
</comment>
<dbReference type="Gene3D" id="3.90.1600.10">
    <property type="entry name" value="Palm domain of DNA polymerase"/>
    <property type="match status" value="1"/>
</dbReference>
<dbReference type="InterPro" id="IPR006133">
    <property type="entry name" value="DNA-dir_DNA_pol_B_exonuc"/>
</dbReference>
<dbReference type="SUPFAM" id="SSF56672">
    <property type="entry name" value="DNA/RNA polymerases"/>
    <property type="match status" value="1"/>
</dbReference>
<organism evidence="18 19">
    <name type="scientific">Astathelohania contejeani</name>
    <dbReference type="NCBI Taxonomy" id="164912"/>
    <lineage>
        <taxon>Eukaryota</taxon>
        <taxon>Fungi</taxon>
        <taxon>Fungi incertae sedis</taxon>
        <taxon>Microsporidia</taxon>
        <taxon>Astathelohaniidae</taxon>
        <taxon>Astathelohania</taxon>
    </lineage>
</organism>
<keyword evidence="8 15" id="KW-0863">Zinc-finger</keyword>
<keyword evidence="12 15" id="KW-0411">Iron-sulfur</keyword>
<accession>A0ABQ7I0T4</accession>
<feature type="domain" description="DNA polymerase epsilon catalytic subunit A C-terminal" evidence="17">
    <location>
        <begin position="1242"/>
        <end position="1572"/>
    </location>
</feature>
<keyword evidence="19" id="KW-1185">Reference proteome</keyword>
<name>A0ABQ7I0T4_9MICR</name>
<evidence type="ECO:0000256" key="9">
    <source>
        <dbReference type="ARBA" id="ARBA00022833"/>
    </source>
</evidence>